<accession>A0A838L3Z0</accession>
<organism evidence="2 3">
    <name type="scientific">Sphingomonas chungangi</name>
    <dbReference type="NCBI Taxonomy" id="2683589"/>
    <lineage>
        <taxon>Bacteria</taxon>
        <taxon>Pseudomonadati</taxon>
        <taxon>Pseudomonadota</taxon>
        <taxon>Alphaproteobacteria</taxon>
        <taxon>Sphingomonadales</taxon>
        <taxon>Sphingomonadaceae</taxon>
        <taxon>Sphingomonas</taxon>
    </lineage>
</organism>
<dbReference type="AlphaFoldDB" id="A0A838L3Z0"/>
<keyword evidence="3" id="KW-1185">Reference proteome</keyword>
<evidence type="ECO:0000313" key="2">
    <source>
        <dbReference type="EMBL" id="MBA2933129.1"/>
    </source>
</evidence>
<evidence type="ECO:0000256" key="1">
    <source>
        <dbReference type="SAM" id="SignalP"/>
    </source>
</evidence>
<evidence type="ECO:0000313" key="3">
    <source>
        <dbReference type="Proteomes" id="UP000570166"/>
    </source>
</evidence>
<feature type="signal peptide" evidence="1">
    <location>
        <begin position="1"/>
        <end position="21"/>
    </location>
</feature>
<gene>
    <name evidence="2" type="ORF">HZF05_03365</name>
</gene>
<dbReference type="EMBL" id="JACEIB010000001">
    <property type="protein sequence ID" value="MBA2933129.1"/>
    <property type="molecule type" value="Genomic_DNA"/>
</dbReference>
<name>A0A838L3Z0_9SPHN</name>
<dbReference type="Proteomes" id="UP000570166">
    <property type="component" value="Unassembled WGS sequence"/>
</dbReference>
<dbReference type="RefSeq" id="WP_160365187.1">
    <property type="nucleotide sequence ID" value="NZ_JACEIB010000001.1"/>
</dbReference>
<sequence length="91" mass="8623">MARLMFAALAGATLLASPVLATDTVRPSVASVQLQPASMLAGARMSAQISGKKRSDMAPAAVGAVLAGLVAVGAGVGIATSSGGGNGSTSP</sequence>
<proteinExistence type="predicted"/>
<reference evidence="2 3" key="1">
    <citation type="submission" date="2020-07" db="EMBL/GenBank/DDBJ databases">
        <authorList>
            <person name="Sun Q."/>
        </authorList>
    </citation>
    <scope>NUCLEOTIDE SEQUENCE [LARGE SCALE GENOMIC DNA]</scope>
    <source>
        <strain evidence="2 3">CGMCC 1.13654</strain>
    </source>
</reference>
<keyword evidence="1" id="KW-0732">Signal</keyword>
<comment type="caution">
    <text evidence="2">The sequence shown here is derived from an EMBL/GenBank/DDBJ whole genome shotgun (WGS) entry which is preliminary data.</text>
</comment>
<feature type="chain" id="PRO_5032536560" evidence="1">
    <location>
        <begin position="22"/>
        <end position="91"/>
    </location>
</feature>
<protein>
    <submittedName>
        <fullName evidence="2">Uncharacterized protein</fullName>
    </submittedName>
</protein>